<comment type="caution">
    <text evidence="3">The sequence shown here is derived from an EMBL/GenBank/DDBJ whole genome shotgun (WGS) entry which is preliminary data.</text>
</comment>
<protein>
    <submittedName>
        <fullName evidence="3">Uncharacterized protein</fullName>
    </submittedName>
</protein>
<keyword evidence="1" id="KW-0732">Signal</keyword>
<evidence type="ECO:0000313" key="5">
    <source>
        <dbReference type="EMBL" id="CAF3791103.1"/>
    </source>
</evidence>
<sequence>MGLKCQFIIIILLQTLGPNIVWSVPVSIQNTTRPSLQARDNFGCDGLPDFVSCGDKGACCDAHDQCYTAQTPKCTYASWFITDDMISTLDNAIATAETAIQMYQQMGATDSAAIIAASQETLIKERDNFVACRQCNRDVMSCMANSNPGVSTCCTNGTCGMPRTK</sequence>
<feature type="signal peptide" evidence="1">
    <location>
        <begin position="1"/>
        <end position="23"/>
    </location>
</feature>
<dbReference type="EMBL" id="CAJOAY010001087">
    <property type="protein sequence ID" value="CAF3791103.1"/>
    <property type="molecule type" value="Genomic_DNA"/>
</dbReference>
<dbReference type="Proteomes" id="UP000663860">
    <property type="component" value="Unassembled WGS sequence"/>
</dbReference>
<proteinExistence type="predicted"/>
<dbReference type="EMBL" id="CAJNOE010000016">
    <property type="protein sequence ID" value="CAF0735170.1"/>
    <property type="molecule type" value="Genomic_DNA"/>
</dbReference>
<organism evidence="3 6">
    <name type="scientific">Adineta steineri</name>
    <dbReference type="NCBI Taxonomy" id="433720"/>
    <lineage>
        <taxon>Eukaryota</taxon>
        <taxon>Metazoa</taxon>
        <taxon>Spiralia</taxon>
        <taxon>Gnathifera</taxon>
        <taxon>Rotifera</taxon>
        <taxon>Eurotatoria</taxon>
        <taxon>Bdelloidea</taxon>
        <taxon>Adinetida</taxon>
        <taxon>Adinetidae</taxon>
        <taxon>Adineta</taxon>
    </lineage>
</organism>
<dbReference type="Proteomes" id="UP000663891">
    <property type="component" value="Unassembled WGS sequence"/>
</dbReference>
<evidence type="ECO:0000313" key="4">
    <source>
        <dbReference type="EMBL" id="CAF3725355.1"/>
    </source>
</evidence>
<dbReference type="Proteomes" id="UP000663868">
    <property type="component" value="Unassembled WGS sequence"/>
</dbReference>
<reference evidence="3" key="1">
    <citation type="submission" date="2021-02" db="EMBL/GenBank/DDBJ databases">
        <authorList>
            <person name="Nowell W R."/>
        </authorList>
    </citation>
    <scope>NUCLEOTIDE SEQUENCE</scope>
</reference>
<evidence type="ECO:0000256" key="1">
    <source>
        <dbReference type="SAM" id="SignalP"/>
    </source>
</evidence>
<evidence type="ECO:0000313" key="6">
    <source>
        <dbReference type="Proteomes" id="UP000663891"/>
    </source>
</evidence>
<evidence type="ECO:0000313" key="3">
    <source>
        <dbReference type="EMBL" id="CAF0804974.1"/>
    </source>
</evidence>
<gene>
    <name evidence="2" type="ORF">IZO911_LOCUS3165</name>
    <name evidence="4" type="ORF">KXQ929_LOCUS12686</name>
    <name evidence="5" type="ORF">OKA104_LOCUS17913</name>
    <name evidence="3" type="ORF">VCS650_LOCUS4228</name>
</gene>
<dbReference type="EMBL" id="CAJOBB010000658">
    <property type="protein sequence ID" value="CAF3725355.1"/>
    <property type="molecule type" value="Genomic_DNA"/>
</dbReference>
<accession>A0A813SUT4</accession>
<evidence type="ECO:0000313" key="2">
    <source>
        <dbReference type="EMBL" id="CAF0735170.1"/>
    </source>
</evidence>
<feature type="chain" id="PRO_5036222967" evidence="1">
    <location>
        <begin position="24"/>
        <end position="165"/>
    </location>
</feature>
<name>A0A813SUT4_9BILA</name>
<dbReference type="AlphaFoldDB" id="A0A813SUT4"/>
<dbReference type="EMBL" id="CAJNON010000023">
    <property type="protein sequence ID" value="CAF0804974.1"/>
    <property type="molecule type" value="Genomic_DNA"/>
</dbReference>
<dbReference type="Proteomes" id="UP000663881">
    <property type="component" value="Unassembled WGS sequence"/>
</dbReference>